<evidence type="ECO:0000256" key="2">
    <source>
        <dbReference type="SAM" id="MobiDB-lite"/>
    </source>
</evidence>
<dbReference type="InterPro" id="IPR028816">
    <property type="entry name" value="Caprin"/>
</dbReference>
<comment type="similarity">
    <text evidence="1">Belongs to the caprin family.</text>
</comment>
<feature type="domain" description="Caprin-1 dimerization" evidence="3">
    <location>
        <begin position="102"/>
        <end position="220"/>
    </location>
</feature>
<name>A0A6B2EJZ2_9DIPT</name>
<reference evidence="4" key="1">
    <citation type="submission" date="2019-10" db="EMBL/GenBank/DDBJ databases">
        <title>Short sand fly seasons in Tbilisi, Georgia, hinder development of host immunity to saliva of the visceral leishmaniasis vector Phlebotomus kandelakii.</title>
        <authorList>
            <person name="Oliveira F."/>
            <person name="Giorgobiani E."/>
            <person name="Guimaraes-Costa A.B."/>
            <person name="Abdeladhim M."/>
            <person name="Oristian J."/>
            <person name="Tskhvaradze L."/>
            <person name="Tsertsvadze N."/>
            <person name="Zakalashvili M."/>
            <person name="Valenzuela J.G."/>
            <person name="Kamhawi S."/>
        </authorList>
    </citation>
    <scope>NUCLEOTIDE SEQUENCE</scope>
    <source>
        <strain evidence="4">Wild-capture in Tbilisi</strain>
        <tissue evidence="4">Salivary glands</tissue>
    </source>
</reference>
<feature type="region of interest" description="Disordered" evidence="2">
    <location>
        <begin position="522"/>
        <end position="669"/>
    </location>
</feature>
<dbReference type="InterPro" id="IPR041637">
    <property type="entry name" value="Caprin-1_dimer"/>
</dbReference>
<keyword evidence="4" id="KW-0396">Initiation factor</keyword>
<dbReference type="PANTHER" id="PTHR22922:SF19">
    <property type="entry name" value="CAPRIN HOMOLOG"/>
    <property type="match status" value="1"/>
</dbReference>
<evidence type="ECO:0000256" key="1">
    <source>
        <dbReference type="ARBA" id="ARBA00007950"/>
    </source>
</evidence>
<feature type="compositionally biased region" description="Gly residues" evidence="2">
    <location>
        <begin position="580"/>
        <end position="594"/>
    </location>
</feature>
<dbReference type="PANTHER" id="PTHR22922">
    <property type="entry name" value="GPI-ANCHORED PROTEIN P137"/>
    <property type="match status" value="1"/>
</dbReference>
<dbReference type="Pfam" id="PF18293">
    <property type="entry name" value="Caprin-1_dimer"/>
    <property type="match status" value="1"/>
</dbReference>
<dbReference type="GO" id="GO:0003723">
    <property type="term" value="F:RNA binding"/>
    <property type="evidence" value="ECO:0007669"/>
    <property type="project" value="TreeGrafter"/>
</dbReference>
<evidence type="ECO:0000313" key="4">
    <source>
        <dbReference type="EMBL" id="NBJ62693.1"/>
    </source>
</evidence>
<feature type="compositionally biased region" description="Basic and acidic residues" evidence="2">
    <location>
        <begin position="636"/>
        <end position="649"/>
    </location>
</feature>
<dbReference type="EMBL" id="GIFK01004990">
    <property type="protein sequence ID" value="NBJ62693.1"/>
    <property type="molecule type" value="Transcribed_RNA"/>
</dbReference>
<feature type="compositionally biased region" description="Low complexity" evidence="2">
    <location>
        <begin position="595"/>
        <end position="611"/>
    </location>
</feature>
<dbReference type="GO" id="GO:0003743">
    <property type="term" value="F:translation initiation factor activity"/>
    <property type="evidence" value="ECO:0007669"/>
    <property type="project" value="UniProtKB-KW"/>
</dbReference>
<accession>A0A6B2EJZ2</accession>
<protein>
    <submittedName>
        <fullName evidence="4">Putative translation initiation factor if-2</fullName>
    </submittedName>
</protein>
<organism evidence="4">
    <name type="scientific">Phlebotomus kandelakii</name>
    <dbReference type="NCBI Taxonomy" id="1109342"/>
    <lineage>
        <taxon>Eukaryota</taxon>
        <taxon>Metazoa</taxon>
        <taxon>Ecdysozoa</taxon>
        <taxon>Arthropoda</taxon>
        <taxon>Hexapoda</taxon>
        <taxon>Insecta</taxon>
        <taxon>Pterygota</taxon>
        <taxon>Neoptera</taxon>
        <taxon>Endopterygota</taxon>
        <taxon>Diptera</taxon>
        <taxon>Nematocera</taxon>
        <taxon>Psychodoidea</taxon>
        <taxon>Psychodidae</taxon>
        <taxon>Phlebotomus</taxon>
        <taxon>Larroussius</taxon>
    </lineage>
</organism>
<keyword evidence="4" id="KW-0648">Protein biosynthesis</keyword>
<feature type="compositionally biased region" description="Gly residues" evidence="2">
    <location>
        <begin position="612"/>
        <end position="621"/>
    </location>
</feature>
<proteinExistence type="inferred from homology"/>
<dbReference type="GO" id="GO:0005737">
    <property type="term" value="C:cytoplasm"/>
    <property type="evidence" value="ECO:0007669"/>
    <property type="project" value="TreeGrafter"/>
</dbReference>
<dbReference type="AlphaFoldDB" id="A0A6B2EJZ2"/>
<evidence type="ECO:0000259" key="3">
    <source>
        <dbReference type="Pfam" id="PF18293"/>
    </source>
</evidence>
<sequence length="669" mass="72887">MPSCAKIEKRASAEVQLADNGTPIRQVIVAVEHKIRNLEKRKGKLESYRDLQKSGKDLTTDQKSAVSKYDEVTQCLDFARELFKQVLAISAMWEKDQKKVARKETATRIQNEVTKVKDVFVIQDTLENLRCEKAREDFLTGSNGATRLEKKELELLDKLYESSTVKRVPGSNLESYLTNAQKAADHLISTVDGKPKSFCDTNYERVRNILQTVQNSGYFDKQFAVVDKEEPPVEEEVVKNGVESPPEELPPKADTPPPAPTFVTETLPPPLVAPILMPQPITTIMPAATVVSAPPLAIAPSPLLNAGHMHAMEQNFFKQQQQYMQQMRPINEIIAGSKFYFLQDSELDSPDVATPPVTVAQQMPPAVPIATQTFTNQNFPLVPPQNVYPGMKPVVTAPTIVNLTPLPEHTAAAVHIPGFATARPMAPANAVAPAVQPAVTPSGTISPAQVIMAQPPPTVPTPPQAPLVAEVSRKEEPPVEEQQLTISEWKPEESVAVTKKTTVAIVEESTDWADQVTEASTKEWNPADGASGDNQFGGSWQAEGSPAGGYSGRRGFPPRRRGMHNQGVHNNNMGYRSRQSGGGGGGFQNGGRGGTYYRNNDPNYYQNQNGGYHNGAGGGNFKGRQMRSQMGGAPPRGERSNSNRRDNRPMRSAGGFQGPTRSAAAAQND</sequence>